<feature type="repeat" description="WD" evidence="3">
    <location>
        <begin position="1179"/>
        <end position="1220"/>
    </location>
</feature>
<accession>K0TLN9</accession>
<dbReference type="SUPFAM" id="SSF50978">
    <property type="entry name" value="WD40 repeat-like"/>
    <property type="match status" value="2"/>
</dbReference>
<organism evidence="6 7">
    <name type="scientific">Thalassiosira oceanica</name>
    <name type="common">Marine diatom</name>
    <dbReference type="NCBI Taxonomy" id="159749"/>
    <lineage>
        <taxon>Eukaryota</taxon>
        <taxon>Sar</taxon>
        <taxon>Stramenopiles</taxon>
        <taxon>Ochrophyta</taxon>
        <taxon>Bacillariophyta</taxon>
        <taxon>Coscinodiscophyceae</taxon>
        <taxon>Thalassiosirophycidae</taxon>
        <taxon>Thalassiosirales</taxon>
        <taxon>Thalassiosiraceae</taxon>
        <taxon>Thalassiosira</taxon>
    </lineage>
</organism>
<evidence type="ECO:0000259" key="5">
    <source>
        <dbReference type="PROSITE" id="PS50211"/>
    </source>
</evidence>
<feature type="region of interest" description="Disordered" evidence="4">
    <location>
        <begin position="772"/>
        <end position="810"/>
    </location>
</feature>
<comment type="caution">
    <text evidence="6">The sequence shown here is derived from an EMBL/GenBank/DDBJ whole genome shotgun (WGS) entry which is preliminary data.</text>
</comment>
<sequence>MRGHGERPRGRRRDVGHGPAHRDRRLVDEQGGERGVARPRPHAARPVPPHRQRLHPHPRRGQLLRAVPRRGAPAHLGPAPVGPPPLPHGGCVASTCRLLGAEGLTLLLAAALTEHHILIHSSDVAAVAMVAEVVTALLFPFAWQHAYIPVLPRDVLEVLEAPYPIFVGVPTVNLKLVDKSVLSEIVVVDLDDVASFTEYDPRRGARAKVPPALPASVSQSISKAVSQLIKDDDELTRMMAKAYWPQALCRSTRLEQESLPERTFRIHVAVQICSLVRGYQECLFFVSASQPVFNRDRFLRQAPALFEDKRPSVLIDSNISDRISQRILSPRSKKFLSVLVNSQHFHHLLERLSDEETALFHEVMMAIEPEEDPATGAKDYSSIAFGSPTCDEAVRRLNESLDALEGKVPTYRVDRPSRPRDISWEADKEDEWNSYEPYVDKGEPFWVLPERKKTGTAFTHGVLEPIMVNNSGSTESSTGVHALSLEYLVELEKNPWRYSGIFDLSVKEEIKAEDGSKDQVRHIVHPRLGKLLDRVKLRDAIGERRYRAWKRETDHKDDDDLAAGTPVVEPTDTEGFDLSNLLLNIPELPLAEANPAESQPQKDAEDRDQIRQCLELAFSSTQQESVDFEGEGHELVVAAELALRNPSAQRYLFSVLMQRTKIENQRKKKTDDKQRSNQQSVSRLEPGAFECIVRLCYAVLEAFTEEQNYESAYRLLTLTSGFCTASGSSSQPTAEQQTLFMTERISIHPIFDDFRLWERVLLLHQQDQQKARKEMEEAEKEQSIEGEEAKDESKEDGQQPVQSSADAADSDAYDAVVTTLYEMVGYNVPAEEVSRFATRVAEEKGWFANEKGQALLVLSRRLTAKRDEGDGRIAYNHPQVCLVSHEKKDGARAFIGNILGGGGSTSTLTAADTPSNSTHGLPRRSSKKSVLDAQDHAGRVAITAMASFGSSAIVTGGIDGSIFLAHSIQFGGDKGAGSLNGVQLQWGGKTEADRGTGSGSITCLAACRGSAYRFGSSEKASSTKSVNDEPDDSEVASAMEGCRIIGGTTGGGLRVWSLKDIFSASIRARNEFSGLSGSPTSSVNRTAQNAAWDEDFAEAVAGISIGGHRGGVTCVDLPNQLYRADSLVSGGEDGLIKLCSLKSSDDPNQRKNTLLSRFSNTQALPTSTDFDASETQGVLTGHEGKVICIKTAWHGDKLLSGGADKTVRLWDLSSTGRSKPLTSLVGHQGWVTQTHFWGPNTIVSSSTDRSIFLWDTRIGSSPLFALRYHLSPISSLLLGNRSEPLMVSACADGSLATWDFRVLAGARNNEKTPTVDETKATPEGVQCSRSIRTPIATMKSMSTGVVRLARSVGRDDFSFMSLGDDGAVKEWEPSTGRKISSHASGHQDAISGFDSYGAADCLLQTSGCGLGGTISCSWDGTVRLRKLSRESN</sequence>
<gene>
    <name evidence="6" type="ORF">THAOC_02801</name>
</gene>
<keyword evidence="1 3" id="KW-0853">WD repeat</keyword>
<dbReference type="PROSITE" id="PS00678">
    <property type="entry name" value="WD_REPEATS_1"/>
    <property type="match status" value="3"/>
</dbReference>
<keyword evidence="7" id="KW-1185">Reference proteome</keyword>
<evidence type="ECO:0000256" key="4">
    <source>
        <dbReference type="SAM" id="MobiDB-lite"/>
    </source>
</evidence>
<dbReference type="InterPro" id="IPR019775">
    <property type="entry name" value="WD40_repeat_CS"/>
</dbReference>
<name>K0TLN9_THAOC</name>
<feature type="compositionally biased region" description="Basic and acidic residues" evidence="4">
    <location>
        <begin position="25"/>
        <end position="36"/>
    </location>
</feature>
<dbReference type="SMART" id="SM00320">
    <property type="entry name" value="WD40"/>
    <property type="match status" value="6"/>
</dbReference>
<dbReference type="InterPro" id="IPR001680">
    <property type="entry name" value="WD40_rpt"/>
</dbReference>
<reference evidence="6 7" key="1">
    <citation type="journal article" date="2012" name="Genome Biol.">
        <title>Genome and low-iron response of an oceanic diatom adapted to chronic iron limitation.</title>
        <authorList>
            <person name="Lommer M."/>
            <person name="Specht M."/>
            <person name="Roy A.S."/>
            <person name="Kraemer L."/>
            <person name="Andreson R."/>
            <person name="Gutowska M.A."/>
            <person name="Wolf J."/>
            <person name="Bergner S.V."/>
            <person name="Schilhabel M.B."/>
            <person name="Klostermeier U.C."/>
            <person name="Beiko R.G."/>
            <person name="Rosenstiel P."/>
            <person name="Hippler M."/>
            <person name="Laroche J."/>
        </authorList>
    </citation>
    <scope>NUCLEOTIDE SEQUENCE [LARGE SCALE GENOMIC DNA]</scope>
    <source>
        <strain evidence="6 7">CCMP1005</strain>
    </source>
</reference>
<dbReference type="InterPro" id="IPR043153">
    <property type="entry name" value="DENN_C"/>
</dbReference>
<dbReference type="Pfam" id="PF00400">
    <property type="entry name" value="WD40"/>
    <property type="match status" value="3"/>
</dbReference>
<dbReference type="PRINTS" id="PR00320">
    <property type="entry name" value="GPROTEINBRPT"/>
</dbReference>
<dbReference type="GO" id="GO:0032483">
    <property type="term" value="P:regulation of Rab protein signal transduction"/>
    <property type="evidence" value="ECO:0007669"/>
    <property type="project" value="TreeGrafter"/>
</dbReference>
<evidence type="ECO:0000313" key="6">
    <source>
        <dbReference type="EMBL" id="EJK75476.1"/>
    </source>
</evidence>
<dbReference type="Pfam" id="PF02141">
    <property type="entry name" value="DENN"/>
    <property type="match status" value="1"/>
</dbReference>
<feature type="compositionally biased region" description="Basic and acidic residues" evidence="4">
    <location>
        <begin position="1"/>
        <end position="16"/>
    </location>
</feature>
<feature type="region of interest" description="Disordered" evidence="4">
    <location>
        <begin position="906"/>
        <end position="927"/>
    </location>
</feature>
<dbReference type="InterPro" id="IPR022096">
    <property type="entry name" value="SBF1/SBF2"/>
</dbReference>
<dbReference type="Gene3D" id="2.130.10.10">
    <property type="entry name" value="YVTN repeat-like/Quinoprotein amine dehydrogenase"/>
    <property type="match status" value="2"/>
</dbReference>
<dbReference type="Pfam" id="PF12335">
    <property type="entry name" value="SBF2"/>
    <property type="match status" value="1"/>
</dbReference>
<evidence type="ECO:0000256" key="3">
    <source>
        <dbReference type="PROSITE-ProRule" id="PRU00221"/>
    </source>
</evidence>
<dbReference type="InterPro" id="IPR001194">
    <property type="entry name" value="cDENN_dom"/>
</dbReference>
<feature type="domain" description="UDENN" evidence="5">
    <location>
        <begin position="1"/>
        <end position="334"/>
    </location>
</feature>
<dbReference type="PROSITE" id="PS50082">
    <property type="entry name" value="WD_REPEATS_2"/>
    <property type="match status" value="2"/>
</dbReference>
<dbReference type="InterPro" id="IPR036322">
    <property type="entry name" value="WD40_repeat_dom_sf"/>
</dbReference>
<dbReference type="eggNOG" id="KOG2080">
    <property type="taxonomic scope" value="Eukaryota"/>
</dbReference>
<dbReference type="OMA" id="MYKKDPN"/>
<feature type="compositionally biased region" description="Polar residues" evidence="4">
    <location>
        <begin position="910"/>
        <end position="919"/>
    </location>
</feature>
<dbReference type="PANTHER" id="PTHR12296:SF21">
    <property type="entry name" value="DENN DOMAIN-CONTAINING PROTEIN 3"/>
    <property type="match status" value="1"/>
</dbReference>
<proteinExistence type="predicted"/>
<dbReference type="InterPro" id="IPR015943">
    <property type="entry name" value="WD40/YVTN_repeat-like_dom_sf"/>
</dbReference>
<dbReference type="PANTHER" id="PTHR12296">
    <property type="entry name" value="DENN DOMAIN-CONTAINING PROTEIN 4"/>
    <property type="match status" value="1"/>
</dbReference>
<dbReference type="InterPro" id="IPR020472">
    <property type="entry name" value="WD40_PAC1"/>
</dbReference>
<dbReference type="InterPro" id="IPR051696">
    <property type="entry name" value="DENN_Domain_GEFs"/>
</dbReference>
<dbReference type="eggNOG" id="KOG0265">
    <property type="taxonomic scope" value="Eukaryota"/>
</dbReference>
<dbReference type="Gene3D" id="3.40.50.11500">
    <property type="match status" value="1"/>
</dbReference>
<feature type="compositionally biased region" description="Basic and acidic residues" evidence="4">
    <location>
        <begin position="772"/>
        <end position="783"/>
    </location>
</feature>
<dbReference type="PROSITE" id="PS50294">
    <property type="entry name" value="WD_REPEATS_REGION"/>
    <property type="match status" value="1"/>
</dbReference>
<feature type="region of interest" description="Disordered" evidence="4">
    <location>
        <begin position="1"/>
        <end position="60"/>
    </location>
</feature>
<dbReference type="PROSITE" id="PS50211">
    <property type="entry name" value="DENN"/>
    <property type="match status" value="1"/>
</dbReference>
<protein>
    <recommendedName>
        <fullName evidence="5">UDENN domain-containing protein</fullName>
    </recommendedName>
</protein>
<evidence type="ECO:0000313" key="7">
    <source>
        <dbReference type="Proteomes" id="UP000266841"/>
    </source>
</evidence>
<feature type="compositionally biased region" description="Basic residues" evidence="4">
    <location>
        <begin position="37"/>
        <end position="60"/>
    </location>
</feature>
<dbReference type="SMART" id="SM00799">
    <property type="entry name" value="DENN"/>
    <property type="match status" value="1"/>
</dbReference>
<dbReference type="GO" id="GO:0031410">
    <property type="term" value="C:cytoplasmic vesicle"/>
    <property type="evidence" value="ECO:0007669"/>
    <property type="project" value="TreeGrafter"/>
</dbReference>
<dbReference type="OrthoDB" id="75250at2759"/>
<dbReference type="Proteomes" id="UP000266841">
    <property type="component" value="Unassembled WGS sequence"/>
</dbReference>
<dbReference type="EMBL" id="AGNL01002917">
    <property type="protein sequence ID" value="EJK75476.1"/>
    <property type="molecule type" value="Genomic_DNA"/>
</dbReference>
<feature type="repeat" description="WD" evidence="3">
    <location>
        <begin position="1224"/>
        <end position="1257"/>
    </location>
</feature>
<dbReference type="InterPro" id="IPR037516">
    <property type="entry name" value="Tripartite_DENN"/>
</dbReference>
<evidence type="ECO:0000256" key="1">
    <source>
        <dbReference type="ARBA" id="ARBA00022574"/>
    </source>
</evidence>
<evidence type="ECO:0000256" key="2">
    <source>
        <dbReference type="ARBA" id="ARBA00022737"/>
    </source>
</evidence>
<keyword evidence="2" id="KW-0677">Repeat</keyword>